<gene>
    <name evidence="1" type="ORF">NDU88_005193</name>
</gene>
<accession>A0AAV7ULD7</accession>
<keyword evidence="2" id="KW-1185">Reference proteome</keyword>
<comment type="caution">
    <text evidence="1">The sequence shown here is derived from an EMBL/GenBank/DDBJ whole genome shotgun (WGS) entry which is preliminary data.</text>
</comment>
<evidence type="ECO:0000313" key="1">
    <source>
        <dbReference type="EMBL" id="KAJ1188432.1"/>
    </source>
</evidence>
<reference evidence="1" key="1">
    <citation type="journal article" date="2022" name="bioRxiv">
        <title>Sequencing and chromosome-scale assembly of the giantPleurodeles waltlgenome.</title>
        <authorList>
            <person name="Brown T."/>
            <person name="Elewa A."/>
            <person name="Iarovenko S."/>
            <person name="Subramanian E."/>
            <person name="Araus A.J."/>
            <person name="Petzold A."/>
            <person name="Susuki M."/>
            <person name="Suzuki K.-i.T."/>
            <person name="Hayashi T."/>
            <person name="Toyoda A."/>
            <person name="Oliveira C."/>
            <person name="Osipova E."/>
            <person name="Leigh N.D."/>
            <person name="Simon A."/>
            <person name="Yun M.H."/>
        </authorList>
    </citation>
    <scope>NUCLEOTIDE SEQUENCE</scope>
    <source>
        <strain evidence="1">20211129_DDA</strain>
        <tissue evidence="1">Liver</tissue>
    </source>
</reference>
<protein>
    <submittedName>
        <fullName evidence="1">Uncharacterized protein</fullName>
    </submittedName>
</protein>
<organism evidence="1 2">
    <name type="scientific">Pleurodeles waltl</name>
    <name type="common">Iberian ribbed newt</name>
    <dbReference type="NCBI Taxonomy" id="8319"/>
    <lineage>
        <taxon>Eukaryota</taxon>
        <taxon>Metazoa</taxon>
        <taxon>Chordata</taxon>
        <taxon>Craniata</taxon>
        <taxon>Vertebrata</taxon>
        <taxon>Euteleostomi</taxon>
        <taxon>Amphibia</taxon>
        <taxon>Batrachia</taxon>
        <taxon>Caudata</taxon>
        <taxon>Salamandroidea</taxon>
        <taxon>Salamandridae</taxon>
        <taxon>Pleurodelinae</taxon>
        <taxon>Pleurodeles</taxon>
    </lineage>
</organism>
<sequence>MEGVNESEIMCIYLEPLGKEIGRKRRRKLKPLNRLRLLEVMGKCLSLYPTCSDKLHEELLTAAHILQIIFPRTEGTARDRAFVRILDSLSLFYINGRINIDRPAKQTFRFSDQAFPIECAFINAWYFGEVVDFEVLHLEGSNHWPLQLTLGTRNNAKRESVVALQVEYPRRITTEIIEDRLKVLNEQMVNYRDNKVKEDLNDVFMGYDRVIEQVADYLKVKIKMTQENTVKGQVRRVNKNIWYN</sequence>
<proteinExistence type="predicted"/>
<name>A0AAV7ULD7_PLEWA</name>
<dbReference type="Proteomes" id="UP001066276">
    <property type="component" value="Chromosome 3_1"/>
</dbReference>
<evidence type="ECO:0000313" key="2">
    <source>
        <dbReference type="Proteomes" id="UP001066276"/>
    </source>
</evidence>
<dbReference type="EMBL" id="JANPWB010000005">
    <property type="protein sequence ID" value="KAJ1188432.1"/>
    <property type="molecule type" value="Genomic_DNA"/>
</dbReference>
<dbReference type="AlphaFoldDB" id="A0AAV7ULD7"/>